<gene>
    <name evidence="1" type="ORF">C7R93_11215</name>
</gene>
<dbReference type="AlphaFoldDB" id="A0A2P7VC40"/>
<protein>
    <submittedName>
        <fullName evidence="1">Uncharacterized protein</fullName>
    </submittedName>
</protein>
<organism evidence="1 2">
    <name type="scientific">Brevibacillus fortis</name>
    <dbReference type="NCBI Taxonomy" id="2126352"/>
    <lineage>
        <taxon>Bacteria</taxon>
        <taxon>Bacillati</taxon>
        <taxon>Bacillota</taxon>
        <taxon>Bacilli</taxon>
        <taxon>Bacillales</taxon>
        <taxon>Paenibacillaceae</taxon>
        <taxon>Brevibacillus</taxon>
    </lineage>
</organism>
<accession>A0A2P7VC40</accession>
<proteinExistence type="predicted"/>
<evidence type="ECO:0000313" key="1">
    <source>
        <dbReference type="EMBL" id="PSJ96740.1"/>
    </source>
</evidence>
<sequence>MRIFERISFYSDLDLITLSNDLERVLLLKPFEFDGENDNRWSWTYDRDHIQINISWPYLSENLQEWDRTVPDGCNYSLLLISDFPLIDYEQDKYNSDYVLEVLIPKYVAVLRKVAGEVYYHSGNHHAEYVKKPFTITP</sequence>
<evidence type="ECO:0000313" key="2">
    <source>
        <dbReference type="Proteomes" id="UP000240419"/>
    </source>
</evidence>
<comment type="caution">
    <text evidence="1">The sequence shown here is derived from an EMBL/GenBank/DDBJ whole genome shotgun (WGS) entry which is preliminary data.</text>
</comment>
<keyword evidence="2" id="KW-1185">Reference proteome</keyword>
<name>A0A2P7VC40_9BACL</name>
<dbReference type="EMBL" id="PXZM01000014">
    <property type="protein sequence ID" value="PSJ96740.1"/>
    <property type="molecule type" value="Genomic_DNA"/>
</dbReference>
<reference evidence="1 2" key="1">
    <citation type="submission" date="2018-03" db="EMBL/GenBank/DDBJ databases">
        <title>Brevisbacillus phylogenomics.</title>
        <authorList>
            <person name="Dunlap C."/>
        </authorList>
    </citation>
    <scope>NUCLEOTIDE SEQUENCE [LARGE SCALE GENOMIC DNA]</scope>
    <source>
        <strain evidence="1 2">NRRL NRS-1210</strain>
    </source>
</reference>
<dbReference type="OrthoDB" id="2679528at2"/>
<dbReference type="Proteomes" id="UP000240419">
    <property type="component" value="Unassembled WGS sequence"/>
</dbReference>
<dbReference type="RefSeq" id="WP_106838874.1">
    <property type="nucleotide sequence ID" value="NZ_JARMEZ010000038.1"/>
</dbReference>